<accession>A0A378Q0F9</accession>
<protein>
    <submittedName>
        <fullName evidence="1">Uncharacterized protein</fullName>
    </submittedName>
</protein>
<sequence length="30" mass="3425">MMFLKNAPFTTPYNGLIYQGQMGFVPTTQK</sequence>
<evidence type="ECO:0000313" key="2">
    <source>
        <dbReference type="Proteomes" id="UP000254133"/>
    </source>
</evidence>
<proteinExistence type="predicted"/>
<name>A0A378Q0F9_MORBO</name>
<reference evidence="1 2" key="1">
    <citation type="submission" date="2018-06" db="EMBL/GenBank/DDBJ databases">
        <authorList>
            <consortium name="Pathogen Informatics"/>
            <person name="Doyle S."/>
        </authorList>
    </citation>
    <scope>NUCLEOTIDE SEQUENCE [LARGE SCALE GENOMIC DNA]</scope>
    <source>
        <strain evidence="1 2">NCTC9426</strain>
    </source>
</reference>
<dbReference type="AlphaFoldDB" id="A0A378Q0F9"/>
<organism evidence="1 2">
    <name type="scientific">Moraxella bovis</name>
    <dbReference type="NCBI Taxonomy" id="476"/>
    <lineage>
        <taxon>Bacteria</taxon>
        <taxon>Pseudomonadati</taxon>
        <taxon>Pseudomonadota</taxon>
        <taxon>Gammaproteobacteria</taxon>
        <taxon>Moraxellales</taxon>
        <taxon>Moraxellaceae</taxon>
        <taxon>Moraxella</taxon>
    </lineage>
</organism>
<gene>
    <name evidence="1" type="ORF">NCTC9426_02751</name>
</gene>
<evidence type="ECO:0000313" key="1">
    <source>
        <dbReference type="EMBL" id="STY94016.1"/>
    </source>
</evidence>
<dbReference type="Proteomes" id="UP000254133">
    <property type="component" value="Unassembled WGS sequence"/>
</dbReference>
<dbReference type="EMBL" id="UGPZ01000003">
    <property type="protein sequence ID" value="STY94016.1"/>
    <property type="molecule type" value="Genomic_DNA"/>
</dbReference>